<dbReference type="EMBL" id="SJPK01000005">
    <property type="protein sequence ID" value="TWT66541.1"/>
    <property type="molecule type" value="Genomic_DNA"/>
</dbReference>
<accession>A0A5C5XVD9</accession>
<evidence type="ECO:0000313" key="2">
    <source>
        <dbReference type="Proteomes" id="UP000318053"/>
    </source>
</evidence>
<reference evidence="1 2" key="1">
    <citation type="submission" date="2019-02" db="EMBL/GenBank/DDBJ databases">
        <title>Deep-cultivation of Planctomycetes and their phenomic and genomic characterization uncovers novel biology.</title>
        <authorList>
            <person name="Wiegand S."/>
            <person name="Jogler M."/>
            <person name="Boedeker C."/>
            <person name="Pinto D."/>
            <person name="Vollmers J."/>
            <person name="Rivas-Marin E."/>
            <person name="Kohn T."/>
            <person name="Peeters S.H."/>
            <person name="Heuer A."/>
            <person name="Rast P."/>
            <person name="Oberbeckmann S."/>
            <person name="Bunk B."/>
            <person name="Jeske O."/>
            <person name="Meyerdierks A."/>
            <person name="Storesund J.E."/>
            <person name="Kallscheuer N."/>
            <person name="Luecker S."/>
            <person name="Lage O.M."/>
            <person name="Pohl T."/>
            <person name="Merkel B.J."/>
            <person name="Hornburger P."/>
            <person name="Mueller R.-W."/>
            <person name="Bruemmer F."/>
            <person name="Labrenz M."/>
            <person name="Spormann A.M."/>
            <person name="Op Den Camp H."/>
            <person name="Overmann J."/>
            <person name="Amann R."/>
            <person name="Jetten M.S.M."/>
            <person name="Mascher T."/>
            <person name="Medema M.H."/>
            <person name="Devos D.P."/>
            <person name="Kaster A.-K."/>
            <person name="Ovreas L."/>
            <person name="Rohde M."/>
            <person name="Galperin M.Y."/>
            <person name="Jogler C."/>
        </authorList>
    </citation>
    <scope>NUCLEOTIDE SEQUENCE [LARGE SCALE GENOMIC DNA]</scope>
    <source>
        <strain evidence="1 2">CA85</strain>
    </source>
</reference>
<keyword evidence="2" id="KW-1185">Reference proteome</keyword>
<evidence type="ECO:0000313" key="1">
    <source>
        <dbReference type="EMBL" id="TWT66541.1"/>
    </source>
</evidence>
<evidence type="ECO:0008006" key="3">
    <source>
        <dbReference type="Google" id="ProtNLM"/>
    </source>
</evidence>
<organism evidence="1 2">
    <name type="scientific">Allorhodopirellula solitaria</name>
    <dbReference type="NCBI Taxonomy" id="2527987"/>
    <lineage>
        <taxon>Bacteria</taxon>
        <taxon>Pseudomonadati</taxon>
        <taxon>Planctomycetota</taxon>
        <taxon>Planctomycetia</taxon>
        <taxon>Pirellulales</taxon>
        <taxon>Pirellulaceae</taxon>
        <taxon>Allorhodopirellula</taxon>
    </lineage>
</organism>
<proteinExistence type="predicted"/>
<dbReference type="AlphaFoldDB" id="A0A5C5XVD9"/>
<comment type="caution">
    <text evidence="1">The sequence shown here is derived from an EMBL/GenBank/DDBJ whole genome shotgun (WGS) entry which is preliminary data.</text>
</comment>
<protein>
    <recommendedName>
        <fullName evidence="3">Bacteriocin-protection, YdeI or OmpD-Associated</fullName>
    </recommendedName>
</protein>
<dbReference type="Proteomes" id="UP000318053">
    <property type="component" value="Unassembled WGS sequence"/>
</dbReference>
<dbReference type="Pfam" id="PF13376">
    <property type="entry name" value="OmdA"/>
    <property type="match status" value="1"/>
</dbReference>
<sequence>MEEPGLSHVRAAKEDGRWENAYAPPSEMKVPADFLEALENRPKAKEFFSSLNKANRNAIAYRLASAKKPETRLRRFQQFVDMLEREE</sequence>
<gene>
    <name evidence="1" type="ORF">CA85_26380</name>
</gene>
<name>A0A5C5XVD9_9BACT</name>